<feature type="domain" description="AB hydrolase-1" evidence="1">
    <location>
        <begin position="238"/>
        <end position="286"/>
    </location>
</feature>
<proteinExistence type="predicted"/>
<dbReference type="PANTHER" id="PTHR43194:SF2">
    <property type="entry name" value="PEROXISOMAL MEMBRANE PROTEIN LPX1"/>
    <property type="match status" value="1"/>
</dbReference>
<dbReference type="Pfam" id="PF00561">
    <property type="entry name" value="Abhydrolase_1"/>
    <property type="match status" value="2"/>
</dbReference>
<dbReference type="InterPro" id="IPR000073">
    <property type="entry name" value="AB_hydrolase_1"/>
</dbReference>
<keyword evidence="3" id="KW-1185">Reference proteome</keyword>
<dbReference type="SUPFAM" id="SSF53474">
    <property type="entry name" value="alpha/beta-Hydrolases"/>
    <property type="match status" value="1"/>
</dbReference>
<name>A0A517PMU2_9PLAN</name>
<dbReference type="Proteomes" id="UP000320421">
    <property type="component" value="Chromosome"/>
</dbReference>
<evidence type="ECO:0000313" key="2">
    <source>
        <dbReference type="EMBL" id="QDT20683.1"/>
    </source>
</evidence>
<feature type="domain" description="AB hydrolase-1" evidence="1">
    <location>
        <begin position="46"/>
        <end position="144"/>
    </location>
</feature>
<dbReference type="PANTHER" id="PTHR43194">
    <property type="entry name" value="HYDROLASE ALPHA/BETA FOLD FAMILY"/>
    <property type="match status" value="1"/>
</dbReference>
<dbReference type="InterPro" id="IPR050228">
    <property type="entry name" value="Carboxylesterase_BioH"/>
</dbReference>
<dbReference type="Gene3D" id="3.40.50.1820">
    <property type="entry name" value="alpha/beta hydrolase"/>
    <property type="match status" value="1"/>
</dbReference>
<dbReference type="EC" id="3.8.1.5" evidence="2"/>
<reference evidence="2 3" key="1">
    <citation type="submission" date="2019-02" db="EMBL/GenBank/DDBJ databases">
        <title>Deep-cultivation of Planctomycetes and their phenomic and genomic characterization uncovers novel biology.</title>
        <authorList>
            <person name="Wiegand S."/>
            <person name="Jogler M."/>
            <person name="Boedeker C."/>
            <person name="Pinto D."/>
            <person name="Vollmers J."/>
            <person name="Rivas-Marin E."/>
            <person name="Kohn T."/>
            <person name="Peeters S.H."/>
            <person name="Heuer A."/>
            <person name="Rast P."/>
            <person name="Oberbeckmann S."/>
            <person name="Bunk B."/>
            <person name="Jeske O."/>
            <person name="Meyerdierks A."/>
            <person name="Storesund J.E."/>
            <person name="Kallscheuer N."/>
            <person name="Luecker S."/>
            <person name="Lage O.M."/>
            <person name="Pohl T."/>
            <person name="Merkel B.J."/>
            <person name="Hornburger P."/>
            <person name="Mueller R.-W."/>
            <person name="Bruemmer F."/>
            <person name="Labrenz M."/>
            <person name="Spormann A.M."/>
            <person name="Op den Camp H."/>
            <person name="Overmann J."/>
            <person name="Amann R."/>
            <person name="Jetten M.S.M."/>
            <person name="Mascher T."/>
            <person name="Medema M.H."/>
            <person name="Devos D.P."/>
            <person name="Kaster A.-K."/>
            <person name="Ovreas L."/>
            <person name="Rohde M."/>
            <person name="Galperin M.Y."/>
            <person name="Jogler C."/>
        </authorList>
    </citation>
    <scope>NUCLEOTIDE SEQUENCE [LARGE SCALE GENOMIC DNA]</scope>
    <source>
        <strain evidence="2 3">HG66A1</strain>
    </source>
</reference>
<organism evidence="2 3">
    <name type="scientific">Gimesia chilikensis</name>
    <dbReference type="NCBI Taxonomy" id="2605989"/>
    <lineage>
        <taxon>Bacteria</taxon>
        <taxon>Pseudomonadati</taxon>
        <taxon>Planctomycetota</taxon>
        <taxon>Planctomycetia</taxon>
        <taxon>Planctomycetales</taxon>
        <taxon>Planctomycetaceae</taxon>
        <taxon>Gimesia</taxon>
    </lineage>
</organism>
<dbReference type="GO" id="GO:0018786">
    <property type="term" value="F:haloalkane dehalogenase activity"/>
    <property type="evidence" value="ECO:0007669"/>
    <property type="project" value="UniProtKB-EC"/>
</dbReference>
<evidence type="ECO:0000313" key="3">
    <source>
        <dbReference type="Proteomes" id="UP000320421"/>
    </source>
</evidence>
<dbReference type="InterPro" id="IPR029058">
    <property type="entry name" value="AB_hydrolase_fold"/>
</dbReference>
<protein>
    <submittedName>
        <fullName evidence="2">Haloalkane dehalogenase</fullName>
        <ecNumber evidence="2">3.8.1.5</ecNumber>
    </submittedName>
</protein>
<accession>A0A517PMU2</accession>
<gene>
    <name evidence="2" type="primary">dhmA</name>
    <name evidence="2" type="ORF">HG66A1_24720</name>
</gene>
<keyword evidence="2" id="KW-0378">Hydrolase</keyword>
<evidence type="ECO:0000259" key="1">
    <source>
        <dbReference type="Pfam" id="PF00561"/>
    </source>
</evidence>
<dbReference type="AlphaFoldDB" id="A0A517PMU2"/>
<dbReference type="PRINTS" id="PR00111">
    <property type="entry name" value="ABHYDROLASE"/>
</dbReference>
<dbReference type="EMBL" id="CP036266">
    <property type="protein sequence ID" value="QDT20683.1"/>
    <property type="molecule type" value="Genomic_DNA"/>
</dbReference>
<sequence length="303" mass="34881">MLSETTIEEAHMNFREQIQEEYPFTSHWLKIDGHQYHYLDEGQGEPLLMVHGNPTWSFAWRRLVKQLSRSYRVIAVDHMGCGLSDKPQDYSYTLAAHIANLKTLITELDLKNITLFAHDWGGAIGMGAAVDLPERFGKFVLMNTAAFRSQEIPLRIAVCRIPVLGAWGVRGLNLFSGAAIRMAVEKHERMTGDVKAGFLGPYDNWQNRVAVHRFVQDIPLKPSHPSYETLKHVEDGLAQFKDKPMLLVWGEKDWCFTTNFLDEFERRFPQAETLRIPDAGHYVFEDAHEIMLPRIEQFLQQLV</sequence>